<gene>
    <name evidence="1" type="ORF">MSG28_008435</name>
</gene>
<protein>
    <submittedName>
        <fullName evidence="1">Uncharacterized protein</fullName>
    </submittedName>
</protein>
<dbReference type="Proteomes" id="UP001064048">
    <property type="component" value="Chromosome 14"/>
</dbReference>
<keyword evidence="2" id="KW-1185">Reference proteome</keyword>
<reference evidence="1 2" key="1">
    <citation type="journal article" date="2022" name="Genome Biol. Evol.">
        <title>The Spruce Budworm Genome: Reconstructing the Evolutionary History of Antifreeze Proteins.</title>
        <authorList>
            <person name="Beliveau C."/>
            <person name="Gagne P."/>
            <person name="Picq S."/>
            <person name="Vernygora O."/>
            <person name="Keeling C.I."/>
            <person name="Pinkney K."/>
            <person name="Doucet D."/>
            <person name="Wen F."/>
            <person name="Johnston J.S."/>
            <person name="Maaroufi H."/>
            <person name="Boyle B."/>
            <person name="Laroche J."/>
            <person name="Dewar K."/>
            <person name="Juretic N."/>
            <person name="Blackburn G."/>
            <person name="Nisole A."/>
            <person name="Brunet B."/>
            <person name="Brandao M."/>
            <person name="Lumley L."/>
            <person name="Duan J."/>
            <person name="Quan G."/>
            <person name="Lucarotti C.J."/>
            <person name="Roe A.D."/>
            <person name="Sperling F.A.H."/>
            <person name="Levesque R.C."/>
            <person name="Cusson M."/>
        </authorList>
    </citation>
    <scope>NUCLEOTIDE SEQUENCE [LARGE SCALE GENOMIC DNA]</scope>
    <source>
        <strain evidence="1">Glfc:IPQL:Cfum</strain>
    </source>
</reference>
<evidence type="ECO:0000313" key="2">
    <source>
        <dbReference type="Proteomes" id="UP001064048"/>
    </source>
</evidence>
<evidence type="ECO:0000313" key="1">
    <source>
        <dbReference type="EMBL" id="KAI8419767.1"/>
    </source>
</evidence>
<accession>A0ACC0J5I0</accession>
<comment type="caution">
    <text evidence="1">The sequence shown here is derived from an EMBL/GenBank/DDBJ whole genome shotgun (WGS) entry which is preliminary data.</text>
</comment>
<name>A0ACC0J5I0_CHOFU</name>
<organism evidence="1 2">
    <name type="scientific">Choristoneura fumiferana</name>
    <name type="common">Spruce budworm moth</name>
    <name type="synonym">Archips fumiferana</name>
    <dbReference type="NCBI Taxonomy" id="7141"/>
    <lineage>
        <taxon>Eukaryota</taxon>
        <taxon>Metazoa</taxon>
        <taxon>Ecdysozoa</taxon>
        <taxon>Arthropoda</taxon>
        <taxon>Hexapoda</taxon>
        <taxon>Insecta</taxon>
        <taxon>Pterygota</taxon>
        <taxon>Neoptera</taxon>
        <taxon>Endopterygota</taxon>
        <taxon>Lepidoptera</taxon>
        <taxon>Glossata</taxon>
        <taxon>Ditrysia</taxon>
        <taxon>Tortricoidea</taxon>
        <taxon>Tortricidae</taxon>
        <taxon>Tortricinae</taxon>
        <taxon>Choristoneura</taxon>
    </lineage>
</organism>
<dbReference type="EMBL" id="CM046114">
    <property type="protein sequence ID" value="KAI8419767.1"/>
    <property type="molecule type" value="Genomic_DNA"/>
</dbReference>
<proteinExistence type="predicted"/>
<sequence>MRLICVLLWKHAMVRKRRWFYSIVEFTFSLLLIVLPYLTKDAEFDAASGREVERLSRKRAPTLRRILYSPETNLTNWLMDEVGAKLGTPRLNHLPENDEVGMSAVSKARIEDYMRDMQNIDAVVLYQYEDGTLPSKLNYTIRLGKDFDTSSVSSPLVPRYPVADSDQNPLEKDSVDHVGATQARAYHTYEGHIYRLQWAIDIAYLGLQKGVDTRRMPMPDVIPLDNDDKNQIDLMKILLGFEVAFSCRLGLLIIFTFLMTNLLNDKNSGIQELMKMEGVSIKTIFIAHFLNVLPGGLVYAIGYRVIIKTSDNDNPIFPRTDGFLIFISLVLHFLSIMPWAFIGAYLINTGILITVTSFLFYFAPSIFLDIISSEIQEKASRVMTVLSTSLFPHQPLKWIMIEIGIREAFGQGVTFGNMGKATGEKHGSVLEGLVAMLAQIALYTLLAWYLAMVRPGKYGQPMPCNFLCKWSYWRSKPEIKMDTVEEEIYEPNKQYFEEAPKGLLAGIQIINVTKIFAHNVAVANLTLNVYKGEITVLLGHNGAGKTTLMNIISGLIGASAGTVLVNGMDTSLSREEVRSQLGLCPQHNLHFADLTVKEHVVFFGLLKGGKWSQVKEDSRELLKLLNMLDKANNMAGQLSGGMKRRLQLACALAGGASVLVLDEPTSGLDVETRRELWDLLLTWSGGYTGGRRQRAVLDEPTSGLDVETRRELWDLLLVRHGAAGTLAGGASGLVLDEPTSGLDVETRRELWDLLLKLRGTRTVLLTTHFMEEADALADRIAAMHRGALRCHATPMFLKKAIGSGYRLTFTTAGPPNETALTAAIRSVVPDATVRDHALKFISYTLPARDSAKFPTLFSNLEAKRTELGIYTIGVGKSNLEEVFMTLCSDVTSKFETDQTSLATMPVVTNVLSGYVQLPSAERATGTRHIHLMCGCPLIVYWTATLVTHIFLGILFFILPNIVAQLLFDEDSTLNHAGFLKN</sequence>